<evidence type="ECO:0000256" key="1">
    <source>
        <dbReference type="SAM" id="MobiDB-lite"/>
    </source>
</evidence>
<sequence length="474" mass="50893">MPLTKEAQAVVDAFGTQPGVTAQQLQNLKNTIDGSPALTQEVNDAVAQGHLQRIVPLTNPHAGGEYSPTAKEMRLPPAMLNTPAGGTYNSGEATFVLGHELQHGFNAAATAQARTTFGQEAAAVAQSPAHQHDYTAPIGKLIAANRRDEAGAEISGWNAIVTAAQKDATDHGRAAPTLEDIYKKQPFRMGDFIDVDRSHVPPTYSMKPNLEVDPTTLHMAASAKNLEGMGQNYYDRAGGLGHNGNSSYDNYYGAAYVGAVAQYERAYNPPQPGQPGHEMRVDMGRLHLSPDIVAQNGINLGANTNPMPYVDNSTGTPVHAQFRHTATSHTYQPLVPLPDAAQPGVPRLDQYSHPDHGLYRQTLDAVHRLDAQHGRHSDVSSDNLAAAVTVQARRDGMSGIDHVVLSEDKSKAFGVQGDLHSPTKQIAEVNTAQAVSTSVEQSSQQWQQAMQGRAAQAPPLDQQQQQSQQAARQM</sequence>
<feature type="region of interest" description="Disordered" evidence="1">
    <location>
        <begin position="443"/>
        <end position="474"/>
    </location>
</feature>
<evidence type="ECO:0000313" key="3">
    <source>
        <dbReference type="EMBL" id="SFE58462.1"/>
    </source>
</evidence>
<gene>
    <name evidence="3" type="ORF">SAMN02799615_01234</name>
</gene>
<dbReference type="Proteomes" id="UP000199477">
    <property type="component" value="Unassembled WGS sequence"/>
</dbReference>
<dbReference type="Pfam" id="PF20410">
    <property type="entry name" value="X-Tfes_XVIPCD"/>
    <property type="match status" value="1"/>
</dbReference>
<dbReference type="InterPro" id="IPR046519">
    <property type="entry name" value="X-Tfes_XVIPCD"/>
</dbReference>
<protein>
    <recommendedName>
        <fullName evidence="2">X-Tfes XVIPCD domain-containing protein</fullName>
    </recommendedName>
</protein>
<proteinExistence type="predicted"/>
<dbReference type="STRING" id="500610.SAMN02799615_01234"/>
<dbReference type="AlphaFoldDB" id="A0A1I2BQR8"/>
<keyword evidence="4" id="KW-1185">Reference proteome</keyword>
<evidence type="ECO:0000259" key="2">
    <source>
        <dbReference type="Pfam" id="PF20410"/>
    </source>
</evidence>
<name>A0A1I2BQR8_9GAMM</name>
<reference evidence="4" key="1">
    <citation type="submission" date="2016-10" db="EMBL/GenBank/DDBJ databases">
        <authorList>
            <person name="Varghese N."/>
            <person name="Submissions S."/>
        </authorList>
    </citation>
    <scope>NUCLEOTIDE SEQUENCE [LARGE SCALE GENOMIC DNA]</scope>
    <source>
        <strain evidence="4">UNC178MFTsu3.1</strain>
    </source>
</reference>
<dbReference type="RefSeq" id="WP_026636003.1">
    <property type="nucleotide sequence ID" value="NZ_FONH01000003.1"/>
</dbReference>
<organism evidence="3 4">
    <name type="scientific">Dyella marensis</name>
    <dbReference type="NCBI Taxonomy" id="500610"/>
    <lineage>
        <taxon>Bacteria</taxon>
        <taxon>Pseudomonadati</taxon>
        <taxon>Pseudomonadota</taxon>
        <taxon>Gammaproteobacteria</taxon>
        <taxon>Lysobacterales</taxon>
        <taxon>Rhodanobacteraceae</taxon>
        <taxon>Dyella</taxon>
    </lineage>
</organism>
<feature type="domain" description="X-Tfes XVIPCD" evidence="2">
    <location>
        <begin position="349"/>
        <end position="448"/>
    </location>
</feature>
<accession>A0A1I2BQR8</accession>
<dbReference type="EMBL" id="FONH01000003">
    <property type="protein sequence ID" value="SFE58462.1"/>
    <property type="molecule type" value="Genomic_DNA"/>
</dbReference>
<evidence type="ECO:0000313" key="4">
    <source>
        <dbReference type="Proteomes" id="UP000199477"/>
    </source>
</evidence>